<dbReference type="Pfam" id="PF08308">
    <property type="entry name" value="PEGA"/>
    <property type="match status" value="1"/>
</dbReference>
<evidence type="ECO:0000313" key="4">
    <source>
        <dbReference type="Proteomes" id="UP001162734"/>
    </source>
</evidence>
<evidence type="ECO:0000256" key="1">
    <source>
        <dbReference type="SAM" id="MobiDB-lite"/>
    </source>
</evidence>
<dbReference type="EMBL" id="AP025592">
    <property type="protein sequence ID" value="BDG09878.1"/>
    <property type="molecule type" value="Genomic_DNA"/>
</dbReference>
<proteinExistence type="predicted"/>
<sequence length="561" mass="56602">MPLALALGVAAASPEARAEEVVTAVLAVGDAPAGPDRELARLAGALREECRARSSAVLEASALRSRLAGEPPAARLAELDRAAGAAVQAYLSGDYARSARAWRALVSDLESLPEGPEAYEQWTRAVLRLAHAEGTLGRWADARAAMERLLAVEPRFAPDPDDYAPSYRRVFDDARQKLRSRPSRRLAVTSSGRPGAVFVNGKSIGVTPVTVTLPAGRYRVGGTSGGLRAPTAAVDLRTADGRVELDFALSDAVRLDAGPGLALAPSGRPEALRELGARLGVDRVVALAAAAGDGPPALAASLHEVRSGAVLREARVRRPPGADAAPALRALARFLLTGERVEGLEVTAPAAAPAAGHSRAASDPALSAPLRAPAPEPVPLELPPASARAPSAGPVLVALPAASVAAAAAAAATVPPATLPATAPPPSTLPAALAPAPDPPTASDLRAAAPPPVPAAAPAARRSGWLRPAAWISGALALGMAGVASWQGLAAASAYDRANAMVRADGLLAAGADPARYHDALGEGDRARRMAWASAGSSVALAATAGVLGWLSAEPAPAGAR</sequence>
<dbReference type="Proteomes" id="UP001162734">
    <property type="component" value="Chromosome"/>
</dbReference>
<feature type="domain" description="PEGA" evidence="2">
    <location>
        <begin position="186"/>
        <end position="246"/>
    </location>
</feature>
<feature type="region of interest" description="Disordered" evidence="1">
    <location>
        <begin position="421"/>
        <end position="459"/>
    </location>
</feature>
<feature type="region of interest" description="Disordered" evidence="1">
    <location>
        <begin position="350"/>
        <end position="386"/>
    </location>
</feature>
<evidence type="ECO:0000313" key="3">
    <source>
        <dbReference type="EMBL" id="BDG09878.1"/>
    </source>
</evidence>
<feature type="compositionally biased region" description="Pro residues" evidence="1">
    <location>
        <begin position="372"/>
        <end position="382"/>
    </location>
</feature>
<accession>A0ABM7XDC8</accession>
<name>A0ABM7XDC8_9BACT</name>
<keyword evidence="4" id="KW-1185">Reference proteome</keyword>
<reference evidence="4" key="1">
    <citation type="journal article" date="2022" name="Int. J. Syst. Evol. Microbiol.">
        <title>Anaeromyxobacter oryzae sp. nov., Anaeromyxobacter diazotrophicus sp. nov. and Anaeromyxobacter paludicola sp. nov., isolated from paddy soils.</title>
        <authorList>
            <person name="Itoh H."/>
            <person name="Xu Z."/>
            <person name="Mise K."/>
            <person name="Masuda Y."/>
            <person name="Ushijima N."/>
            <person name="Hayakawa C."/>
            <person name="Shiratori Y."/>
            <person name="Senoo K."/>
        </authorList>
    </citation>
    <scope>NUCLEOTIDE SEQUENCE [LARGE SCALE GENOMIC DNA]</scope>
    <source>
        <strain evidence="4">Red630</strain>
    </source>
</reference>
<dbReference type="RefSeq" id="WP_248342278.1">
    <property type="nucleotide sequence ID" value="NZ_AP025592.1"/>
</dbReference>
<protein>
    <recommendedName>
        <fullName evidence="2">PEGA domain-containing protein</fullName>
    </recommendedName>
</protein>
<gene>
    <name evidence="3" type="ORF">AMPC_29910</name>
</gene>
<feature type="compositionally biased region" description="Low complexity" evidence="1">
    <location>
        <begin position="350"/>
        <end position="371"/>
    </location>
</feature>
<dbReference type="InterPro" id="IPR013229">
    <property type="entry name" value="PEGA"/>
</dbReference>
<organism evidence="3 4">
    <name type="scientific">Anaeromyxobacter paludicola</name>
    <dbReference type="NCBI Taxonomy" id="2918171"/>
    <lineage>
        <taxon>Bacteria</taxon>
        <taxon>Pseudomonadati</taxon>
        <taxon>Myxococcota</taxon>
        <taxon>Myxococcia</taxon>
        <taxon>Myxococcales</taxon>
        <taxon>Cystobacterineae</taxon>
        <taxon>Anaeromyxobacteraceae</taxon>
        <taxon>Anaeromyxobacter</taxon>
    </lineage>
</organism>
<evidence type="ECO:0000259" key="2">
    <source>
        <dbReference type="Pfam" id="PF08308"/>
    </source>
</evidence>